<proteinExistence type="predicted"/>
<dbReference type="InterPro" id="IPR008136">
    <property type="entry name" value="CinA_C"/>
</dbReference>
<dbReference type="InterPro" id="IPR036653">
    <property type="entry name" value="CinA-like_C"/>
</dbReference>
<dbReference type="NCBIfam" id="TIGR00199">
    <property type="entry name" value="PncC_domain"/>
    <property type="match status" value="1"/>
</dbReference>
<protein>
    <submittedName>
        <fullName evidence="2">CinA family protein</fullName>
    </submittedName>
</protein>
<dbReference type="AlphaFoldDB" id="A0A9D1HMS0"/>
<accession>A0A9D1HMS0</accession>
<organism evidence="2 3">
    <name type="scientific">Candidatus Fimiplasma intestinipullorum</name>
    <dbReference type="NCBI Taxonomy" id="2840825"/>
    <lineage>
        <taxon>Bacteria</taxon>
        <taxon>Bacillati</taxon>
        <taxon>Bacillota</taxon>
        <taxon>Clostridia</taxon>
        <taxon>Eubacteriales</taxon>
        <taxon>Candidatus Fimiplasma</taxon>
    </lineage>
</organism>
<gene>
    <name evidence="2" type="ORF">IAD15_04430</name>
</gene>
<dbReference type="EMBL" id="DVMJ01000036">
    <property type="protein sequence ID" value="HIU13296.1"/>
    <property type="molecule type" value="Genomic_DNA"/>
</dbReference>
<dbReference type="Pfam" id="PF02464">
    <property type="entry name" value="CinA"/>
    <property type="match status" value="1"/>
</dbReference>
<comment type="caution">
    <text evidence="2">The sequence shown here is derived from an EMBL/GenBank/DDBJ whole genome shotgun (WGS) entry which is preliminary data.</text>
</comment>
<dbReference type="Gene3D" id="3.90.950.20">
    <property type="entry name" value="CinA-like"/>
    <property type="match status" value="1"/>
</dbReference>
<feature type="domain" description="CinA C-terminal" evidence="1">
    <location>
        <begin position="2"/>
        <end position="149"/>
    </location>
</feature>
<reference evidence="2" key="1">
    <citation type="submission" date="2020-10" db="EMBL/GenBank/DDBJ databases">
        <authorList>
            <person name="Gilroy R."/>
        </authorList>
    </citation>
    <scope>NUCLEOTIDE SEQUENCE</scope>
    <source>
        <strain evidence="2">CHK195-11698</strain>
    </source>
</reference>
<name>A0A9D1HMS0_9FIRM</name>
<evidence type="ECO:0000259" key="1">
    <source>
        <dbReference type="Pfam" id="PF02464"/>
    </source>
</evidence>
<dbReference type="Proteomes" id="UP000824175">
    <property type="component" value="Unassembled WGS sequence"/>
</dbReference>
<reference evidence="2" key="2">
    <citation type="journal article" date="2021" name="PeerJ">
        <title>Extensive microbial diversity within the chicken gut microbiome revealed by metagenomics and culture.</title>
        <authorList>
            <person name="Gilroy R."/>
            <person name="Ravi A."/>
            <person name="Getino M."/>
            <person name="Pursley I."/>
            <person name="Horton D.L."/>
            <person name="Alikhan N.F."/>
            <person name="Baker D."/>
            <person name="Gharbi K."/>
            <person name="Hall N."/>
            <person name="Watson M."/>
            <person name="Adriaenssens E.M."/>
            <person name="Foster-Nyarko E."/>
            <person name="Jarju S."/>
            <person name="Secka A."/>
            <person name="Antonio M."/>
            <person name="Oren A."/>
            <person name="Chaudhuri R.R."/>
            <person name="La Ragione R."/>
            <person name="Hildebrand F."/>
            <person name="Pallen M.J."/>
        </authorList>
    </citation>
    <scope>NUCLEOTIDE SEQUENCE</scope>
    <source>
        <strain evidence="2">CHK195-11698</strain>
    </source>
</reference>
<dbReference type="SUPFAM" id="SSF142433">
    <property type="entry name" value="CinA-like"/>
    <property type="match status" value="1"/>
</dbReference>
<evidence type="ECO:0000313" key="3">
    <source>
        <dbReference type="Proteomes" id="UP000824175"/>
    </source>
</evidence>
<evidence type="ECO:0000313" key="2">
    <source>
        <dbReference type="EMBL" id="HIU13296.1"/>
    </source>
</evidence>
<sequence length="152" mass="16751">MQELARYLIDHDLSITSCESFTVGRFASSIGSIPGISKVFRGALVTYQSEIKEKILGISHEVIQKKGVVSEEVAFLMAQKASEIMEAEIAISFTGNAGPEAMENKPVGLCYIGICIRKETKVYACHFQGDRTSIAQQAIAYGVMRLKELLWD</sequence>